<evidence type="ECO:0000256" key="1">
    <source>
        <dbReference type="ARBA" id="ARBA00005564"/>
    </source>
</evidence>
<protein>
    <submittedName>
        <fullName evidence="2">Lactonase family protein</fullName>
        <ecNumber evidence="2">3.1.1.-</ecNumber>
    </submittedName>
</protein>
<dbReference type="InterPro" id="IPR011048">
    <property type="entry name" value="Haem_d1_sf"/>
</dbReference>
<dbReference type="InterPro" id="IPR019405">
    <property type="entry name" value="Lactonase_7-beta_prop"/>
</dbReference>
<keyword evidence="3" id="KW-1185">Reference proteome</keyword>
<dbReference type="Gene3D" id="2.130.10.10">
    <property type="entry name" value="YVTN repeat-like/Quinoprotein amine dehydrogenase"/>
    <property type="match status" value="1"/>
</dbReference>
<organism evidence="2 3">
    <name type="scientific">Jeotgalibacillus marinus</name>
    <dbReference type="NCBI Taxonomy" id="86667"/>
    <lineage>
        <taxon>Bacteria</taxon>
        <taxon>Bacillati</taxon>
        <taxon>Bacillota</taxon>
        <taxon>Bacilli</taxon>
        <taxon>Bacillales</taxon>
        <taxon>Caryophanaceae</taxon>
        <taxon>Jeotgalibacillus</taxon>
    </lineage>
</organism>
<keyword evidence="2" id="KW-0378">Hydrolase</keyword>
<dbReference type="Pfam" id="PF10282">
    <property type="entry name" value="Lactonase"/>
    <property type="match status" value="1"/>
</dbReference>
<sequence length="343" mass="37573">MFTGYIGTYTKGTSEGVYSFTLDTEKGELARAEVAAPLINPTYVTISDNERFAYAVSPGGLTAYEVNKVTGELTLINSISNKESSPCHVSIDPTNQYAAAAYYHDGTVVLYKVDPDTGRLLEQLSVAQQVGNGPNKDRQEAPHMHFSGFTPDGKFLVGVDLGTDEIVTYEYKEGNLNDVQRRATPPGSGPRHVAFHPQGLHAYAMTELSNEVLVLRYNEVNGSFDIIKSITAIPDDFKDNSQGSAIHISSDGRFVYAGNRGHDSIVVYKVDQVTNELELVEYANTGGNWPRDFVLDPSEKFLIATNQESGNVVLFKRDAETGKLTETDSVIQVPDPVCVKFLK</sequence>
<dbReference type="GO" id="GO:0016787">
    <property type="term" value="F:hydrolase activity"/>
    <property type="evidence" value="ECO:0007669"/>
    <property type="project" value="UniProtKB-KW"/>
</dbReference>
<evidence type="ECO:0000313" key="2">
    <source>
        <dbReference type="EMBL" id="MEW9502660.1"/>
    </source>
</evidence>
<dbReference type="EC" id="3.1.1.-" evidence="2"/>
<proteinExistence type="inferred from homology"/>
<dbReference type="PANTHER" id="PTHR30344">
    <property type="entry name" value="6-PHOSPHOGLUCONOLACTONASE-RELATED"/>
    <property type="match status" value="1"/>
</dbReference>
<dbReference type="InterPro" id="IPR050282">
    <property type="entry name" value="Cycloisomerase_2"/>
</dbReference>
<accession>A0ABV3Q5N9</accession>
<evidence type="ECO:0000313" key="3">
    <source>
        <dbReference type="Proteomes" id="UP001556040"/>
    </source>
</evidence>
<dbReference type="Proteomes" id="UP001556040">
    <property type="component" value="Unassembled WGS sequence"/>
</dbReference>
<gene>
    <name evidence="2" type="ORF">AB1471_12755</name>
</gene>
<comment type="caution">
    <text evidence="2">The sequence shown here is derived from an EMBL/GenBank/DDBJ whole genome shotgun (WGS) entry which is preliminary data.</text>
</comment>
<dbReference type="InterPro" id="IPR015943">
    <property type="entry name" value="WD40/YVTN_repeat-like_dom_sf"/>
</dbReference>
<dbReference type="SUPFAM" id="SSF51004">
    <property type="entry name" value="C-terminal (heme d1) domain of cytochrome cd1-nitrite reductase"/>
    <property type="match status" value="1"/>
</dbReference>
<name>A0ABV3Q5N9_9BACL</name>
<comment type="similarity">
    <text evidence="1">Belongs to the cycloisomerase 2 family.</text>
</comment>
<dbReference type="EMBL" id="JBFMIA010000013">
    <property type="protein sequence ID" value="MEW9502660.1"/>
    <property type="molecule type" value="Genomic_DNA"/>
</dbReference>
<reference evidence="2 3" key="1">
    <citation type="journal article" date="1979" name="Int. J. Syst. Evol. Microbiol.">
        <title>Bacillus globisporus subsp. marinus subsp. nov.</title>
        <authorList>
            <person name="Liu H."/>
        </authorList>
    </citation>
    <scope>NUCLEOTIDE SEQUENCE [LARGE SCALE GENOMIC DNA]</scope>
    <source>
        <strain evidence="2 3">DSM 1297</strain>
    </source>
</reference>
<dbReference type="PANTHER" id="PTHR30344:SF1">
    <property type="entry name" value="6-PHOSPHOGLUCONOLACTONASE"/>
    <property type="match status" value="1"/>
</dbReference>
<dbReference type="RefSeq" id="WP_367780173.1">
    <property type="nucleotide sequence ID" value="NZ_JBFMIA010000013.1"/>
</dbReference>